<dbReference type="CDD" id="cd02205">
    <property type="entry name" value="CBS_pair_SF"/>
    <property type="match status" value="1"/>
</dbReference>
<evidence type="ECO:0000313" key="5">
    <source>
        <dbReference type="Proteomes" id="UP000441585"/>
    </source>
</evidence>
<evidence type="ECO:0000313" key="4">
    <source>
        <dbReference type="EMBL" id="MRX53264.1"/>
    </source>
</evidence>
<organism evidence="4 5">
    <name type="scientific">Metabacillus idriensis</name>
    <dbReference type="NCBI Taxonomy" id="324768"/>
    <lineage>
        <taxon>Bacteria</taxon>
        <taxon>Bacillati</taxon>
        <taxon>Bacillota</taxon>
        <taxon>Bacilli</taxon>
        <taxon>Bacillales</taxon>
        <taxon>Bacillaceae</taxon>
        <taxon>Metabacillus</taxon>
    </lineage>
</organism>
<dbReference type="PANTHER" id="PTHR43080:SF11">
    <property type="entry name" value="CBS DOMAIN CONTAINING PROTEIN"/>
    <property type="match status" value="1"/>
</dbReference>
<dbReference type="PANTHER" id="PTHR43080">
    <property type="entry name" value="CBS DOMAIN-CONTAINING PROTEIN CBSX3, MITOCHONDRIAL"/>
    <property type="match status" value="1"/>
</dbReference>
<dbReference type="NCBIfam" id="NF038387">
    <property type="entry name" value="CBS_CbpA"/>
    <property type="match status" value="1"/>
</dbReference>
<keyword evidence="1 2" id="KW-0129">CBS domain</keyword>
<dbReference type="PIRSF" id="PIRSF035040">
    <property type="entry name" value="UCP035040_CBS_Lmo0553"/>
    <property type="match status" value="1"/>
</dbReference>
<dbReference type="AlphaFoldDB" id="A0A6I2M7F7"/>
<dbReference type="InterPro" id="IPR046342">
    <property type="entry name" value="CBS_dom_sf"/>
</dbReference>
<proteinExistence type="predicted"/>
<sequence>MKIRYNFVKKEDVRYCKAESTVKEAYELLKESGYRSIPVLKENGTAFAGLIYKVDLLDHYVEKQGKDEDSIESLIQDPDAFIYEEDSFFKTFLTIRRLPFLAVLNEKEEFSGIITHGNVMDVLEDSFGMKTGGYILTVGTKEHKGAIKELVSTIKDVNIEGLLTLDNGDTYLRRIIINLSHDVSEKKLNKIIKKLEDKDFRVTSVDDVNLGEKVLTKQ</sequence>
<evidence type="ECO:0000256" key="2">
    <source>
        <dbReference type="PROSITE-ProRule" id="PRU00703"/>
    </source>
</evidence>
<gene>
    <name evidence="4" type="ORF">GJU41_04720</name>
</gene>
<dbReference type="InterPro" id="IPR017036">
    <property type="entry name" value="Lmo0553-like"/>
</dbReference>
<dbReference type="InterPro" id="IPR000644">
    <property type="entry name" value="CBS_dom"/>
</dbReference>
<reference evidence="4 5" key="1">
    <citation type="submission" date="2019-11" db="EMBL/GenBank/DDBJ databases">
        <title>Bacillus idriensis genome.</title>
        <authorList>
            <person name="Konopka E.N."/>
            <person name="Newman J.D."/>
        </authorList>
    </citation>
    <scope>NUCLEOTIDE SEQUENCE [LARGE SCALE GENOMIC DNA]</scope>
    <source>
        <strain evidence="4 5">DSM 19097</strain>
    </source>
</reference>
<dbReference type="PROSITE" id="PS51371">
    <property type="entry name" value="CBS"/>
    <property type="match status" value="1"/>
</dbReference>
<accession>A0A6I2M7F7</accession>
<dbReference type="EMBL" id="WKKF01000001">
    <property type="protein sequence ID" value="MRX53264.1"/>
    <property type="molecule type" value="Genomic_DNA"/>
</dbReference>
<evidence type="ECO:0000259" key="3">
    <source>
        <dbReference type="PROSITE" id="PS51371"/>
    </source>
</evidence>
<feature type="domain" description="CBS" evidence="3">
    <location>
        <begin position="8"/>
        <end position="68"/>
    </location>
</feature>
<dbReference type="InterPro" id="IPR051257">
    <property type="entry name" value="Diverse_CBS-Domain"/>
</dbReference>
<name>A0A6I2M7F7_9BACI</name>
<dbReference type="Pfam" id="PF00571">
    <property type="entry name" value="CBS"/>
    <property type="match status" value="1"/>
</dbReference>
<dbReference type="Proteomes" id="UP000441585">
    <property type="component" value="Unassembled WGS sequence"/>
</dbReference>
<dbReference type="Gene3D" id="3.10.580.10">
    <property type="entry name" value="CBS-domain"/>
    <property type="match status" value="1"/>
</dbReference>
<dbReference type="RefSeq" id="WP_070876000.1">
    <property type="nucleotide sequence ID" value="NZ_CAJFZX010000008.1"/>
</dbReference>
<evidence type="ECO:0000256" key="1">
    <source>
        <dbReference type="ARBA" id="ARBA00023122"/>
    </source>
</evidence>
<dbReference type="SUPFAM" id="SSF54631">
    <property type="entry name" value="CBS-domain pair"/>
    <property type="match status" value="1"/>
</dbReference>
<comment type="caution">
    <text evidence="4">The sequence shown here is derived from an EMBL/GenBank/DDBJ whole genome shotgun (WGS) entry which is preliminary data.</text>
</comment>
<keyword evidence="5" id="KW-1185">Reference proteome</keyword>
<protein>
    <submittedName>
        <fullName evidence="4">CBS domain-containing protein</fullName>
    </submittedName>
</protein>